<feature type="compositionally biased region" description="Low complexity" evidence="1">
    <location>
        <begin position="1"/>
        <end position="22"/>
    </location>
</feature>
<feature type="compositionally biased region" description="Low complexity" evidence="1">
    <location>
        <begin position="259"/>
        <end position="272"/>
    </location>
</feature>
<dbReference type="RefSeq" id="XP_009495907.1">
    <property type="nucleotide sequence ID" value="XM_009497632.1"/>
</dbReference>
<protein>
    <recommendedName>
        <fullName evidence="4">Sas10 C-terminal domain-containing protein</fullName>
    </recommendedName>
</protein>
<feature type="compositionally biased region" description="Acidic residues" evidence="1">
    <location>
        <begin position="313"/>
        <end position="328"/>
    </location>
</feature>
<feature type="compositionally biased region" description="Basic and acidic residues" evidence="1">
    <location>
        <begin position="42"/>
        <end position="52"/>
    </location>
</feature>
<evidence type="ECO:0000313" key="3">
    <source>
        <dbReference type="Proteomes" id="UP000030693"/>
    </source>
</evidence>
<dbReference type="Pfam" id="PF04000">
    <property type="entry name" value="Sas10_Utp3"/>
    <property type="match status" value="1"/>
</dbReference>
<gene>
    <name evidence="2" type="ORF">H696_03774</name>
</gene>
<dbReference type="OrthoDB" id="203440at2759"/>
<keyword evidence="3" id="KW-1185">Reference proteome</keyword>
<sequence length="451" mass="49299">MSAVKSPKAAGKIASPSPAAKSPKPRTPKAKTPVKVASPVQPHEDEHDDDHGAISLFAGSAPIVLSKPTTGGSSPEAGLKSGQTKDTAEPHAAESAAKTPSLSPEKLVARDRAPLEANMAELAKQLQQIRAHLAPLADRIKQGELETANGVGFLDAKYQLLLSYCADLVHYMSHKASGRSVGPESEDFAETLASLIKTRIYLEKIRPLENKFKYQIDKYIKAATTGAGSGATSSAADALGSLSARPNVMNLDDGDSSDDGAAARSRAGKSAALQSATSMEAETVDRSKRSADRLVKSREQRNMLQELHREFTDAPEEIAEERPEEDDLERARTEHEEATFTRLQVTRKDRARLKRNTERSSDLRDLEEFSDITSLQVTKERSDFEDSLAARRPVAQVASAYHERRRLANEAAINEQRQHSRPMKRLREQIRETEAKKKPSSAAGGKRPRRS</sequence>
<dbReference type="EMBL" id="KB932206">
    <property type="protein sequence ID" value="KCV69342.1"/>
    <property type="molecule type" value="Genomic_DNA"/>
</dbReference>
<feature type="region of interest" description="Disordered" evidence="1">
    <location>
        <begin position="1"/>
        <end position="106"/>
    </location>
</feature>
<dbReference type="GO" id="GO:0000462">
    <property type="term" value="P:maturation of SSU-rRNA from tricistronic rRNA transcript (SSU-rRNA, 5.8S rRNA, LSU-rRNA)"/>
    <property type="evidence" value="ECO:0007669"/>
    <property type="project" value="TreeGrafter"/>
</dbReference>
<feature type="region of interest" description="Disordered" evidence="1">
    <location>
        <begin position="409"/>
        <end position="451"/>
    </location>
</feature>
<evidence type="ECO:0000313" key="2">
    <source>
        <dbReference type="EMBL" id="KCV69342.1"/>
    </source>
</evidence>
<name>A0A058Z737_FONAL</name>
<dbReference type="PANTHER" id="PTHR13237">
    <property type="entry name" value="SOMETHING ABOUT SILENCING PROTEIN 10-RELATED"/>
    <property type="match status" value="1"/>
</dbReference>
<dbReference type="PANTHER" id="PTHR13237:SF9">
    <property type="entry name" value="NEUROGUIDIN"/>
    <property type="match status" value="1"/>
</dbReference>
<dbReference type="Proteomes" id="UP000030693">
    <property type="component" value="Unassembled WGS sequence"/>
</dbReference>
<dbReference type="AlphaFoldDB" id="A0A058Z737"/>
<feature type="compositionally biased region" description="Basic and acidic residues" evidence="1">
    <location>
        <begin position="425"/>
        <end position="437"/>
    </location>
</feature>
<organism evidence="2">
    <name type="scientific">Fonticula alba</name>
    <name type="common">Slime mold</name>
    <dbReference type="NCBI Taxonomy" id="691883"/>
    <lineage>
        <taxon>Eukaryota</taxon>
        <taxon>Rotosphaerida</taxon>
        <taxon>Fonticulaceae</taxon>
        <taxon>Fonticula</taxon>
    </lineage>
</organism>
<reference evidence="2" key="1">
    <citation type="submission" date="2013-04" db="EMBL/GenBank/DDBJ databases">
        <title>The Genome Sequence of Fonticula alba ATCC 38817.</title>
        <authorList>
            <consortium name="The Broad Institute Genomics Platform"/>
            <person name="Russ C."/>
            <person name="Cuomo C."/>
            <person name="Burger G."/>
            <person name="Gray M.W."/>
            <person name="Holland P.W.H."/>
            <person name="King N."/>
            <person name="Lang F.B.F."/>
            <person name="Roger A.J."/>
            <person name="Ruiz-Trillo I."/>
            <person name="Brown M."/>
            <person name="Walker B."/>
            <person name="Young S."/>
            <person name="Zeng Q."/>
            <person name="Gargeya S."/>
            <person name="Fitzgerald M."/>
            <person name="Haas B."/>
            <person name="Abouelleil A."/>
            <person name="Allen A.W."/>
            <person name="Alvarado L."/>
            <person name="Arachchi H.M."/>
            <person name="Berlin A.M."/>
            <person name="Chapman S.B."/>
            <person name="Gainer-Dewar J."/>
            <person name="Goldberg J."/>
            <person name="Griggs A."/>
            <person name="Gujja S."/>
            <person name="Hansen M."/>
            <person name="Howarth C."/>
            <person name="Imamovic A."/>
            <person name="Ireland A."/>
            <person name="Larimer J."/>
            <person name="McCowan C."/>
            <person name="Murphy C."/>
            <person name="Pearson M."/>
            <person name="Poon T.W."/>
            <person name="Priest M."/>
            <person name="Roberts A."/>
            <person name="Saif S."/>
            <person name="Shea T."/>
            <person name="Sisk P."/>
            <person name="Sykes S."/>
            <person name="Wortman J."/>
            <person name="Nusbaum C."/>
            <person name="Birren B."/>
        </authorList>
    </citation>
    <scope>NUCLEOTIDE SEQUENCE [LARGE SCALE GENOMIC DNA]</scope>
    <source>
        <strain evidence="2">ATCC 38817</strain>
    </source>
</reference>
<dbReference type="GO" id="GO:0032040">
    <property type="term" value="C:small-subunit processome"/>
    <property type="evidence" value="ECO:0007669"/>
    <property type="project" value="TreeGrafter"/>
</dbReference>
<dbReference type="OMA" id="PVHYNET"/>
<dbReference type="STRING" id="691883.A0A058Z737"/>
<evidence type="ECO:0008006" key="4">
    <source>
        <dbReference type="Google" id="ProtNLM"/>
    </source>
</evidence>
<proteinExistence type="predicted"/>
<accession>A0A058Z737</accession>
<dbReference type="GeneID" id="20528499"/>
<evidence type="ECO:0000256" key="1">
    <source>
        <dbReference type="SAM" id="MobiDB-lite"/>
    </source>
</evidence>
<dbReference type="InterPro" id="IPR007146">
    <property type="entry name" value="Sas10/Utp3/C1D"/>
</dbReference>
<feature type="compositionally biased region" description="Basic and acidic residues" evidence="1">
    <location>
        <begin position="283"/>
        <end position="312"/>
    </location>
</feature>
<dbReference type="eggNOG" id="KOG3117">
    <property type="taxonomic scope" value="Eukaryota"/>
</dbReference>
<feature type="region of interest" description="Disordered" evidence="1">
    <location>
        <begin position="247"/>
        <end position="335"/>
    </location>
</feature>